<comment type="caution">
    <text evidence="2">The sequence shown here is derived from an EMBL/GenBank/DDBJ whole genome shotgun (WGS) entry which is preliminary data.</text>
</comment>
<protein>
    <submittedName>
        <fullName evidence="2">Uncharacterized protein</fullName>
    </submittedName>
</protein>
<proteinExistence type="predicted"/>
<feature type="transmembrane region" description="Helical" evidence="1">
    <location>
        <begin position="97"/>
        <end position="118"/>
    </location>
</feature>
<organism evidence="2 3">
    <name type="scientific">Brachybacterium conglomeratum</name>
    <dbReference type="NCBI Taxonomy" id="47846"/>
    <lineage>
        <taxon>Bacteria</taxon>
        <taxon>Bacillati</taxon>
        <taxon>Actinomycetota</taxon>
        <taxon>Actinomycetes</taxon>
        <taxon>Micrococcales</taxon>
        <taxon>Dermabacteraceae</taxon>
        <taxon>Brachybacterium</taxon>
    </lineage>
</organism>
<feature type="transmembrane region" description="Helical" evidence="1">
    <location>
        <begin position="7"/>
        <end position="31"/>
    </location>
</feature>
<keyword evidence="3" id="KW-1185">Reference proteome</keyword>
<keyword evidence="1" id="KW-1133">Transmembrane helix</keyword>
<reference evidence="2" key="1">
    <citation type="submission" date="2022-12" db="EMBL/GenBank/DDBJ databases">
        <title>Reference genome sequencing for broad-spectrum identification of bacterial and archaeal isolates by mass spectrometry.</title>
        <authorList>
            <person name="Sekiguchi Y."/>
            <person name="Tourlousse D.M."/>
        </authorList>
    </citation>
    <scope>NUCLEOTIDE SEQUENCE</scope>
    <source>
        <strain evidence="2">5-2</strain>
    </source>
</reference>
<sequence length="128" mass="13980">MVTVAALLFGAVVIAILPTIGVTGVALLMGVPFRLDWHWTLISACGIFILWFILSTKSDTAIRAALHRKPRVHQEIATNLLSLALLALGYSLITESFWAACLMAAIVCCIYMALRPVIEKAEAASRRR</sequence>
<keyword evidence="1" id="KW-0472">Membrane</keyword>
<name>A0ABQ5RD05_9MICO</name>
<accession>A0ABQ5RD05</accession>
<evidence type="ECO:0000256" key="1">
    <source>
        <dbReference type="SAM" id="Phobius"/>
    </source>
</evidence>
<dbReference type="EMBL" id="BSDQ01000001">
    <property type="protein sequence ID" value="GLI29781.1"/>
    <property type="molecule type" value="Genomic_DNA"/>
</dbReference>
<evidence type="ECO:0000313" key="2">
    <source>
        <dbReference type="EMBL" id="GLI29781.1"/>
    </source>
</evidence>
<evidence type="ECO:0000313" key="3">
    <source>
        <dbReference type="Proteomes" id="UP001144451"/>
    </source>
</evidence>
<keyword evidence="1" id="KW-0812">Transmembrane</keyword>
<gene>
    <name evidence="2" type="ORF">BCONGLO52_06220</name>
</gene>
<feature type="transmembrane region" description="Helical" evidence="1">
    <location>
        <begin position="75"/>
        <end position="91"/>
    </location>
</feature>
<feature type="transmembrane region" description="Helical" evidence="1">
    <location>
        <begin position="37"/>
        <end position="54"/>
    </location>
</feature>
<dbReference type="Proteomes" id="UP001144451">
    <property type="component" value="Unassembled WGS sequence"/>
</dbReference>